<organism evidence="1 2">
    <name type="scientific">Klebsiella aerogenes</name>
    <name type="common">Enterobacter aerogenes</name>
    <dbReference type="NCBI Taxonomy" id="548"/>
    <lineage>
        <taxon>Bacteria</taxon>
        <taxon>Pseudomonadati</taxon>
        <taxon>Pseudomonadota</taxon>
        <taxon>Gammaproteobacteria</taxon>
        <taxon>Enterobacterales</taxon>
        <taxon>Enterobacteriaceae</taxon>
        <taxon>Klebsiella/Raoultella group</taxon>
        <taxon>Klebsiella</taxon>
    </lineage>
</organism>
<gene>
    <name evidence="1" type="ORF">SJ059_33360</name>
</gene>
<protein>
    <submittedName>
        <fullName evidence="1">Type VI secretion system-associated FHA domain protein TagH</fullName>
    </submittedName>
</protein>
<proteinExistence type="predicted"/>
<dbReference type="Proteomes" id="UP001279012">
    <property type="component" value="Unassembled WGS sequence"/>
</dbReference>
<reference evidence="1" key="1">
    <citation type="submission" date="2023-11" db="EMBL/GenBank/DDBJ databases">
        <title>Detection of rare carbapenemases in Enterobacterales - comparison of two colorimetric and two CIM-based carbapenemase assays.</title>
        <authorList>
            <person name="Schaffarczyk L."/>
            <person name="Noster J."/>
            <person name="Stelzer Y."/>
            <person name="Sattler J."/>
            <person name="Gatermann S."/>
            <person name="Hamprecht A."/>
        </authorList>
    </citation>
    <scope>NUCLEOTIDE SEQUENCE</scope>
    <source>
        <strain evidence="1">CIM-Cont-037</strain>
    </source>
</reference>
<sequence length="66" mass="7168">MGKLVIATNISLTGEPVQNMMAMTPQSIIAKDHNPLDSLFDVDTTVKNERKEPPFVPTVQGALTTD</sequence>
<dbReference type="EMBL" id="JAWZZT010001927">
    <property type="protein sequence ID" value="MDX7019314.1"/>
    <property type="molecule type" value="Genomic_DNA"/>
</dbReference>
<comment type="caution">
    <text evidence="1">The sequence shown here is derived from an EMBL/GenBank/DDBJ whole genome shotgun (WGS) entry which is preliminary data.</text>
</comment>
<name>A0AAW9EF37_KLEAE</name>
<evidence type="ECO:0000313" key="2">
    <source>
        <dbReference type="Proteomes" id="UP001279012"/>
    </source>
</evidence>
<accession>A0AAW9EF37</accession>
<feature type="non-terminal residue" evidence="1">
    <location>
        <position position="66"/>
    </location>
</feature>
<dbReference type="AlphaFoldDB" id="A0AAW9EF37"/>
<evidence type="ECO:0000313" key="1">
    <source>
        <dbReference type="EMBL" id="MDX7019314.1"/>
    </source>
</evidence>